<keyword evidence="2" id="KW-0378">Hydrolase</keyword>
<feature type="domain" description="AB hydrolase-1" evidence="1">
    <location>
        <begin position="23"/>
        <end position="244"/>
    </location>
</feature>
<reference evidence="2" key="1">
    <citation type="journal article" date="2020" name="Biotechnol. Biofuels">
        <title>New insights from the biogas microbiome by comprehensive genome-resolved metagenomics of nearly 1600 species originating from multiple anaerobic digesters.</title>
        <authorList>
            <person name="Campanaro S."/>
            <person name="Treu L."/>
            <person name="Rodriguez-R L.M."/>
            <person name="Kovalovszki A."/>
            <person name="Ziels R.M."/>
            <person name="Maus I."/>
            <person name="Zhu X."/>
            <person name="Kougias P.G."/>
            <person name="Basile A."/>
            <person name="Luo G."/>
            <person name="Schluter A."/>
            <person name="Konstantinidis K.T."/>
            <person name="Angelidaki I."/>
        </authorList>
    </citation>
    <scope>NUCLEOTIDE SEQUENCE</scope>
    <source>
        <strain evidence="2">AS06rmzACSIP_7</strain>
    </source>
</reference>
<dbReference type="PANTHER" id="PTHR43689">
    <property type="entry name" value="HYDROLASE"/>
    <property type="match status" value="1"/>
</dbReference>
<dbReference type="AlphaFoldDB" id="A0A971M298"/>
<dbReference type="EMBL" id="JAAYEE010000039">
    <property type="protein sequence ID" value="NLW34320.1"/>
    <property type="molecule type" value="Genomic_DNA"/>
</dbReference>
<organism evidence="2 3">
    <name type="scientific">Syntrophorhabdus aromaticivorans</name>
    <dbReference type="NCBI Taxonomy" id="328301"/>
    <lineage>
        <taxon>Bacteria</taxon>
        <taxon>Pseudomonadati</taxon>
        <taxon>Thermodesulfobacteriota</taxon>
        <taxon>Syntrophorhabdia</taxon>
        <taxon>Syntrophorhabdales</taxon>
        <taxon>Syntrophorhabdaceae</taxon>
        <taxon>Syntrophorhabdus</taxon>
    </lineage>
</organism>
<evidence type="ECO:0000313" key="3">
    <source>
        <dbReference type="Proteomes" id="UP000777265"/>
    </source>
</evidence>
<protein>
    <submittedName>
        <fullName evidence="2">Alpha/beta hydrolase</fullName>
    </submittedName>
</protein>
<reference evidence="2" key="2">
    <citation type="submission" date="2020-01" db="EMBL/GenBank/DDBJ databases">
        <authorList>
            <person name="Campanaro S."/>
        </authorList>
    </citation>
    <scope>NUCLEOTIDE SEQUENCE</scope>
    <source>
        <strain evidence="2">AS06rmzACSIP_7</strain>
    </source>
</reference>
<evidence type="ECO:0000259" key="1">
    <source>
        <dbReference type="Pfam" id="PF12697"/>
    </source>
</evidence>
<dbReference type="PANTHER" id="PTHR43689:SF8">
    <property type="entry name" value="ALPHA_BETA-HYDROLASES SUPERFAMILY PROTEIN"/>
    <property type="match status" value="1"/>
</dbReference>
<evidence type="ECO:0000313" key="2">
    <source>
        <dbReference type="EMBL" id="NLW34320.1"/>
    </source>
</evidence>
<comment type="caution">
    <text evidence="2">The sequence shown here is derived from an EMBL/GenBank/DDBJ whole genome shotgun (WGS) entry which is preliminary data.</text>
</comment>
<name>A0A971M298_9BACT</name>
<dbReference type="InterPro" id="IPR000073">
    <property type="entry name" value="AB_hydrolase_1"/>
</dbReference>
<dbReference type="SUPFAM" id="SSF53474">
    <property type="entry name" value="alpha/beta-Hydrolases"/>
    <property type="match status" value="1"/>
</dbReference>
<dbReference type="InterPro" id="IPR029058">
    <property type="entry name" value="AB_hydrolase_fold"/>
</dbReference>
<dbReference type="Gene3D" id="3.40.50.1820">
    <property type="entry name" value="alpha/beta hydrolase"/>
    <property type="match status" value="1"/>
</dbReference>
<dbReference type="Pfam" id="PF12697">
    <property type="entry name" value="Abhydrolase_6"/>
    <property type="match status" value="1"/>
</dbReference>
<accession>A0A971M298</accession>
<proteinExistence type="predicted"/>
<gene>
    <name evidence="2" type="ORF">GXY80_02395</name>
</gene>
<sequence length="270" mass="30482">MPLEKINGLEIYYEVHGEGEVIILMHHGFGCIRIWNAIYPQFVAHGYKVVMYDRRGFGRSEGGNDFFEFYESDRYRPESVTELRLIKEFLGIGSCHLVGQCEGGVIGVDYAVAYPVEVKTLAVAGTQCYSEVPMTELNVMRLVRKFAHLEAGLQAKMVEWHGDQAETKYNQFATCGGAYGAGYFDLRPILPEVACPTLVLYPDRSSIFDVEQSVAFYRHLPRGELAVFPRCGHNTYEQRPEEYVHTILDFIKRSGEGGDQKTRPAVSCLA</sequence>
<dbReference type="Proteomes" id="UP000777265">
    <property type="component" value="Unassembled WGS sequence"/>
</dbReference>
<dbReference type="PRINTS" id="PR00111">
    <property type="entry name" value="ABHYDROLASE"/>
</dbReference>
<dbReference type="GO" id="GO:0016787">
    <property type="term" value="F:hydrolase activity"/>
    <property type="evidence" value="ECO:0007669"/>
    <property type="project" value="UniProtKB-KW"/>
</dbReference>